<dbReference type="SMART" id="SM00257">
    <property type="entry name" value="LysM"/>
    <property type="match status" value="1"/>
</dbReference>
<name>A0AAD5U0D4_9FUNG</name>
<dbReference type="PANTHER" id="PTHR34997">
    <property type="entry name" value="AM15"/>
    <property type="match status" value="1"/>
</dbReference>
<dbReference type="InterPro" id="IPR018392">
    <property type="entry name" value="LysM"/>
</dbReference>
<evidence type="ECO:0000256" key="2">
    <source>
        <dbReference type="ARBA" id="ARBA00023026"/>
    </source>
</evidence>
<dbReference type="AlphaFoldDB" id="A0AAD5U0D4"/>
<dbReference type="InterPro" id="IPR036779">
    <property type="entry name" value="LysM_dom_sf"/>
</dbReference>
<dbReference type="Proteomes" id="UP001211065">
    <property type="component" value="Unassembled WGS sequence"/>
</dbReference>
<dbReference type="Pfam" id="PF01476">
    <property type="entry name" value="LysM"/>
    <property type="match status" value="1"/>
</dbReference>
<sequence>MPLESITQIIYFLESALIPTSTEIFITVGVLPTTTSSLTPGTGCKVHIIKEGDICWDISENNNLSLETFLSYNPNINCDFLDIGQKVCLSPGVSESIDISSSNPTFEFWKPSTPHLKNLLSVKLLVSVYLLFLAILF</sequence>
<dbReference type="Gene3D" id="3.10.350.10">
    <property type="entry name" value="LysM domain"/>
    <property type="match status" value="1"/>
</dbReference>
<dbReference type="CDD" id="cd00118">
    <property type="entry name" value="LysM"/>
    <property type="match status" value="1"/>
</dbReference>
<evidence type="ECO:0000313" key="4">
    <source>
        <dbReference type="EMBL" id="KAJ3213898.1"/>
    </source>
</evidence>
<feature type="domain" description="LysM" evidence="3">
    <location>
        <begin position="45"/>
        <end position="89"/>
    </location>
</feature>
<comment type="caution">
    <text evidence="4">The sequence shown here is derived from an EMBL/GenBank/DDBJ whole genome shotgun (WGS) entry which is preliminary data.</text>
</comment>
<dbReference type="PROSITE" id="PS51782">
    <property type="entry name" value="LYSM"/>
    <property type="match status" value="1"/>
</dbReference>
<dbReference type="InterPro" id="IPR052210">
    <property type="entry name" value="LysM1-like"/>
</dbReference>
<evidence type="ECO:0000313" key="5">
    <source>
        <dbReference type="Proteomes" id="UP001211065"/>
    </source>
</evidence>
<organism evidence="4 5">
    <name type="scientific">Clydaea vesicula</name>
    <dbReference type="NCBI Taxonomy" id="447962"/>
    <lineage>
        <taxon>Eukaryota</taxon>
        <taxon>Fungi</taxon>
        <taxon>Fungi incertae sedis</taxon>
        <taxon>Chytridiomycota</taxon>
        <taxon>Chytridiomycota incertae sedis</taxon>
        <taxon>Chytridiomycetes</taxon>
        <taxon>Lobulomycetales</taxon>
        <taxon>Lobulomycetaceae</taxon>
        <taxon>Clydaea</taxon>
    </lineage>
</organism>
<protein>
    <recommendedName>
        <fullName evidence="3">LysM domain-containing protein</fullName>
    </recommendedName>
</protein>
<dbReference type="SUPFAM" id="SSF54106">
    <property type="entry name" value="LysM domain"/>
    <property type="match status" value="1"/>
</dbReference>
<keyword evidence="5" id="KW-1185">Reference proteome</keyword>
<dbReference type="EMBL" id="JADGJW010000667">
    <property type="protein sequence ID" value="KAJ3213898.1"/>
    <property type="molecule type" value="Genomic_DNA"/>
</dbReference>
<proteinExistence type="predicted"/>
<dbReference type="GO" id="GO:0008061">
    <property type="term" value="F:chitin binding"/>
    <property type="evidence" value="ECO:0007669"/>
    <property type="project" value="UniProtKB-KW"/>
</dbReference>
<gene>
    <name evidence="4" type="ORF">HK099_007126</name>
</gene>
<evidence type="ECO:0000256" key="1">
    <source>
        <dbReference type="ARBA" id="ARBA00022669"/>
    </source>
</evidence>
<keyword evidence="2" id="KW-0843">Virulence</keyword>
<evidence type="ECO:0000259" key="3">
    <source>
        <dbReference type="PROSITE" id="PS51782"/>
    </source>
</evidence>
<dbReference type="PANTHER" id="PTHR34997:SF1">
    <property type="entry name" value="PEPTIDOGLYCAN-BINDING LYSIN DOMAIN"/>
    <property type="match status" value="1"/>
</dbReference>
<keyword evidence="1" id="KW-0147">Chitin-binding</keyword>
<accession>A0AAD5U0D4</accession>
<reference evidence="4" key="1">
    <citation type="submission" date="2020-05" db="EMBL/GenBank/DDBJ databases">
        <title>Phylogenomic resolution of chytrid fungi.</title>
        <authorList>
            <person name="Stajich J.E."/>
            <person name="Amses K."/>
            <person name="Simmons R."/>
            <person name="Seto K."/>
            <person name="Myers J."/>
            <person name="Bonds A."/>
            <person name="Quandt C.A."/>
            <person name="Barry K."/>
            <person name="Liu P."/>
            <person name="Grigoriev I."/>
            <person name="Longcore J.E."/>
            <person name="James T.Y."/>
        </authorList>
    </citation>
    <scope>NUCLEOTIDE SEQUENCE</scope>
    <source>
        <strain evidence="4">JEL0476</strain>
    </source>
</reference>